<evidence type="ECO:0000256" key="1">
    <source>
        <dbReference type="SAM" id="MobiDB-lite"/>
    </source>
</evidence>
<proteinExistence type="predicted"/>
<dbReference type="AlphaFoldDB" id="A0A4Q9MAM0"/>
<dbReference type="EMBL" id="ML143526">
    <property type="protein sequence ID" value="TBU22776.1"/>
    <property type="molecule type" value="Genomic_DNA"/>
</dbReference>
<feature type="compositionally biased region" description="Basic residues" evidence="1">
    <location>
        <begin position="169"/>
        <end position="186"/>
    </location>
</feature>
<dbReference type="Proteomes" id="UP000292957">
    <property type="component" value="Unassembled WGS sequence"/>
</dbReference>
<evidence type="ECO:0000313" key="2">
    <source>
        <dbReference type="EMBL" id="TBU22776.1"/>
    </source>
</evidence>
<sequence length="326" mass="35655">MQLIAISHVGSPLATPALPHACRPTFPSPLSLSYRSLGTPPKLTFPFLAIFPPAVLFTAHLQAASHPRSQHDPPKQLASLILAVRLSYFPLPNTPRTARHPHRHEVPRALPCPLQLQFPHRSAPALPLPFLLRLLPRSRALAVTDDIHPAPYVHRPHARTSATRSSPGNRRRPRGLARGSRQRLGHRAPSSSGEFSILTLRQLVRQIYIPILALSAFEFYSPCPSACGRTGDATRPRILPVNHPARPRKLAAPLAQPWKSHLPAVPPRPSYLASAICVRVLSVLSSFPRRLPILGIVCTILTSRLASMPHSFLSIASVPAIVCAES</sequence>
<accession>A0A4Q9MAM0</accession>
<gene>
    <name evidence="2" type="ORF">BD311DRAFT_124417</name>
</gene>
<feature type="region of interest" description="Disordered" evidence="1">
    <location>
        <begin position="152"/>
        <end position="191"/>
    </location>
</feature>
<organism evidence="2">
    <name type="scientific">Dichomitus squalens</name>
    <dbReference type="NCBI Taxonomy" id="114155"/>
    <lineage>
        <taxon>Eukaryota</taxon>
        <taxon>Fungi</taxon>
        <taxon>Dikarya</taxon>
        <taxon>Basidiomycota</taxon>
        <taxon>Agaricomycotina</taxon>
        <taxon>Agaricomycetes</taxon>
        <taxon>Polyporales</taxon>
        <taxon>Polyporaceae</taxon>
        <taxon>Dichomitus</taxon>
    </lineage>
</organism>
<protein>
    <submittedName>
        <fullName evidence="2">Uncharacterized protein</fullName>
    </submittedName>
</protein>
<reference evidence="2" key="1">
    <citation type="submission" date="2019-01" db="EMBL/GenBank/DDBJ databases">
        <title>Draft genome sequences of three monokaryotic isolates of the white-rot basidiomycete fungus Dichomitus squalens.</title>
        <authorList>
            <consortium name="DOE Joint Genome Institute"/>
            <person name="Lopez S.C."/>
            <person name="Andreopoulos B."/>
            <person name="Pangilinan J."/>
            <person name="Lipzen A."/>
            <person name="Riley R."/>
            <person name="Ahrendt S."/>
            <person name="Ng V."/>
            <person name="Barry K."/>
            <person name="Daum C."/>
            <person name="Grigoriev I.V."/>
            <person name="Hilden K.S."/>
            <person name="Makela M.R."/>
            <person name="de Vries R.P."/>
        </authorList>
    </citation>
    <scope>NUCLEOTIDE SEQUENCE [LARGE SCALE GENOMIC DNA]</scope>
    <source>
        <strain evidence="2">OM18370.1</strain>
    </source>
</reference>
<name>A0A4Q9MAM0_9APHY</name>